<dbReference type="InterPro" id="IPR003657">
    <property type="entry name" value="WRKY_dom"/>
</dbReference>
<dbReference type="EMBL" id="JAUJYO010000002">
    <property type="protein sequence ID" value="KAK1323110.1"/>
    <property type="molecule type" value="Genomic_DNA"/>
</dbReference>
<evidence type="ECO:0000256" key="5">
    <source>
        <dbReference type="ARBA" id="ARBA00023163"/>
    </source>
</evidence>
<evidence type="ECO:0000256" key="2">
    <source>
        <dbReference type="ARBA" id="ARBA00008189"/>
    </source>
</evidence>
<accession>A0AAV9FB28</accession>
<feature type="region of interest" description="Disordered" evidence="8">
    <location>
        <begin position="229"/>
        <end position="265"/>
    </location>
</feature>
<protein>
    <submittedName>
        <fullName evidence="10">WRKY transcription factor 18</fullName>
    </submittedName>
</protein>
<dbReference type="GO" id="GO:0051707">
    <property type="term" value="P:response to other organism"/>
    <property type="evidence" value="ECO:0007669"/>
    <property type="project" value="UniProtKB-ARBA"/>
</dbReference>
<evidence type="ECO:0000313" key="11">
    <source>
        <dbReference type="Proteomes" id="UP001180020"/>
    </source>
</evidence>
<evidence type="ECO:0000259" key="9">
    <source>
        <dbReference type="PROSITE" id="PS50811"/>
    </source>
</evidence>
<reference evidence="10" key="1">
    <citation type="journal article" date="2023" name="Nat. Commun.">
        <title>Diploid and tetraploid genomes of Acorus and the evolution of monocots.</title>
        <authorList>
            <person name="Ma L."/>
            <person name="Liu K.W."/>
            <person name="Li Z."/>
            <person name="Hsiao Y.Y."/>
            <person name="Qi Y."/>
            <person name="Fu T."/>
            <person name="Tang G.D."/>
            <person name="Zhang D."/>
            <person name="Sun W.H."/>
            <person name="Liu D.K."/>
            <person name="Li Y."/>
            <person name="Chen G.Z."/>
            <person name="Liu X.D."/>
            <person name="Liao X.Y."/>
            <person name="Jiang Y.T."/>
            <person name="Yu X."/>
            <person name="Hao Y."/>
            <person name="Huang J."/>
            <person name="Zhao X.W."/>
            <person name="Ke S."/>
            <person name="Chen Y.Y."/>
            <person name="Wu W.L."/>
            <person name="Hsu J.L."/>
            <person name="Lin Y.F."/>
            <person name="Huang M.D."/>
            <person name="Li C.Y."/>
            <person name="Huang L."/>
            <person name="Wang Z.W."/>
            <person name="Zhao X."/>
            <person name="Zhong W.Y."/>
            <person name="Peng D.H."/>
            <person name="Ahmad S."/>
            <person name="Lan S."/>
            <person name="Zhang J.S."/>
            <person name="Tsai W.C."/>
            <person name="Van de Peer Y."/>
            <person name="Liu Z.J."/>
        </authorList>
    </citation>
    <scope>NUCLEOTIDE SEQUENCE</scope>
    <source>
        <strain evidence="10">CP</strain>
    </source>
</reference>
<evidence type="ECO:0000256" key="3">
    <source>
        <dbReference type="ARBA" id="ARBA00023015"/>
    </source>
</evidence>
<reference evidence="10" key="2">
    <citation type="submission" date="2023-06" db="EMBL/GenBank/DDBJ databases">
        <authorList>
            <person name="Ma L."/>
            <person name="Liu K.-W."/>
            <person name="Li Z."/>
            <person name="Hsiao Y.-Y."/>
            <person name="Qi Y."/>
            <person name="Fu T."/>
            <person name="Tang G."/>
            <person name="Zhang D."/>
            <person name="Sun W.-H."/>
            <person name="Liu D.-K."/>
            <person name="Li Y."/>
            <person name="Chen G.-Z."/>
            <person name="Liu X.-D."/>
            <person name="Liao X.-Y."/>
            <person name="Jiang Y.-T."/>
            <person name="Yu X."/>
            <person name="Hao Y."/>
            <person name="Huang J."/>
            <person name="Zhao X.-W."/>
            <person name="Ke S."/>
            <person name="Chen Y.-Y."/>
            <person name="Wu W.-L."/>
            <person name="Hsu J.-L."/>
            <person name="Lin Y.-F."/>
            <person name="Huang M.-D."/>
            <person name="Li C.-Y."/>
            <person name="Huang L."/>
            <person name="Wang Z.-W."/>
            <person name="Zhao X."/>
            <person name="Zhong W.-Y."/>
            <person name="Peng D.-H."/>
            <person name="Ahmad S."/>
            <person name="Lan S."/>
            <person name="Zhang J.-S."/>
            <person name="Tsai W.-C."/>
            <person name="Van De Peer Y."/>
            <person name="Liu Z.-J."/>
        </authorList>
    </citation>
    <scope>NUCLEOTIDE SEQUENCE</scope>
    <source>
        <strain evidence="10">CP</strain>
        <tissue evidence="10">Leaves</tissue>
    </source>
</reference>
<keyword evidence="3" id="KW-0805">Transcription regulation</keyword>
<comment type="similarity">
    <text evidence="2">Belongs to the WRKY group II-a family.</text>
</comment>
<name>A0AAV9FB28_ACOCL</name>
<dbReference type="Gene3D" id="2.20.25.80">
    <property type="entry name" value="WRKY domain"/>
    <property type="match status" value="1"/>
</dbReference>
<dbReference type="Pfam" id="PF03106">
    <property type="entry name" value="WRKY"/>
    <property type="match status" value="1"/>
</dbReference>
<dbReference type="SUPFAM" id="SSF118290">
    <property type="entry name" value="WRKY DNA-binding domain"/>
    <property type="match status" value="1"/>
</dbReference>
<keyword evidence="4" id="KW-0238">DNA-binding</keyword>
<feature type="domain" description="WRKY" evidence="9">
    <location>
        <begin position="169"/>
        <end position="233"/>
    </location>
</feature>
<dbReference type="SMART" id="SM00774">
    <property type="entry name" value="WRKY"/>
    <property type="match status" value="1"/>
</dbReference>
<keyword evidence="7" id="KW-0175">Coiled coil</keyword>
<dbReference type="Proteomes" id="UP001180020">
    <property type="component" value="Unassembled WGS sequence"/>
</dbReference>
<dbReference type="PANTHER" id="PTHR31429">
    <property type="entry name" value="WRKY TRANSCRIPTION FACTOR 36-RELATED"/>
    <property type="match status" value="1"/>
</dbReference>
<feature type="compositionally biased region" description="Polar residues" evidence="8">
    <location>
        <begin position="233"/>
        <end position="247"/>
    </location>
</feature>
<dbReference type="GO" id="GO:0003700">
    <property type="term" value="F:DNA-binding transcription factor activity"/>
    <property type="evidence" value="ECO:0007669"/>
    <property type="project" value="InterPro"/>
</dbReference>
<dbReference type="InterPro" id="IPR036576">
    <property type="entry name" value="WRKY_dom_sf"/>
</dbReference>
<dbReference type="PANTHER" id="PTHR31429:SF3">
    <property type="entry name" value="WRKY TRANSCRIPTION FACTOR 40-RELATED"/>
    <property type="match status" value="1"/>
</dbReference>
<evidence type="ECO:0000256" key="1">
    <source>
        <dbReference type="ARBA" id="ARBA00004123"/>
    </source>
</evidence>
<dbReference type="FunFam" id="2.20.25.80:FF:000008">
    <property type="entry name" value="WRKY transcription factor 40"/>
    <property type="match status" value="1"/>
</dbReference>
<evidence type="ECO:0000256" key="8">
    <source>
        <dbReference type="SAM" id="MobiDB-lite"/>
    </source>
</evidence>
<dbReference type="GO" id="GO:0005634">
    <property type="term" value="C:nucleus"/>
    <property type="evidence" value="ECO:0007669"/>
    <property type="project" value="UniProtKB-SubCell"/>
</dbReference>
<comment type="subcellular location">
    <subcellularLocation>
        <location evidence="1">Nucleus</location>
    </subcellularLocation>
</comment>
<evidence type="ECO:0000256" key="7">
    <source>
        <dbReference type="SAM" id="Coils"/>
    </source>
</evidence>
<dbReference type="GO" id="GO:0043565">
    <property type="term" value="F:sequence-specific DNA binding"/>
    <property type="evidence" value="ECO:0007669"/>
    <property type="project" value="InterPro"/>
</dbReference>
<keyword evidence="11" id="KW-1185">Reference proteome</keyword>
<keyword evidence="5" id="KW-0804">Transcription</keyword>
<evidence type="ECO:0000256" key="6">
    <source>
        <dbReference type="ARBA" id="ARBA00023242"/>
    </source>
</evidence>
<dbReference type="InterPro" id="IPR044810">
    <property type="entry name" value="WRKY_plant"/>
</dbReference>
<dbReference type="AlphaFoldDB" id="A0AAV9FB28"/>
<comment type="caution">
    <text evidence="10">The sequence shown here is derived from an EMBL/GenBank/DDBJ whole genome shotgun (WGS) entry which is preliminary data.</text>
</comment>
<evidence type="ECO:0000313" key="10">
    <source>
        <dbReference type="EMBL" id="KAK1323110.1"/>
    </source>
</evidence>
<gene>
    <name evidence="10" type="primary">WRKY18</name>
    <name evidence="10" type="ORF">QJS10_CPA02g01285</name>
</gene>
<feature type="coiled-coil region" evidence="7">
    <location>
        <begin position="47"/>
        <end position="78"/>
    </location>
</feature>
<dbReference type="PROSITE" id="PS50811">
    <property type="entry name" value="WRKY"/>
    <property type="match status" value="1"/>
</dbReference>
<keyword evidence="6" id="KW-0539">Nucleus</keyword>
<sequence length="324" mass="36045">MGSSWIVDASQTFDLDLNLDSFRLEAPKDVPRGVQINFMGVENKAPVKDETSDLKAELERMKEENRRLTETLSAVYENYITLQSRLGDVTSMTSEKDTMLAMLSSRKRKAENNREVKSDVVDIDGSINCNFNNNNINVESSSSEDSCKKIKEDPKTMVSRVHVRTEPSDTSLVVKDGYQWRKYGQKVTRDNPCPRAYFRCSYAPACPVKKKVQRSAEDPSVLVATYEGEHNHPNCTKSETRAASNKGASPVLISSSSASPTKTVTLDLTRPNSSQVAVVGAHHREIDSPEFQRHLVEQMASSLTRDPGFTSALAAAISGRIMRY</sequence>
<organism evidence="10 11">
    <name type="scientific">Acorus calamus</name>
    <name type="common">Sweet flag</name>
    <dbReference type="NCBI Taxonomy" id="4465"/>
    <lineage>
        <taxon>Eukaryota</taxon>
        <taxon>Viridiplantae</taxon>
        <taxon>Streptophyta</taxon>
        <taxon>Embryophyta</taxon>
        <taxon>Tracheophyta</taxon>
        <taxon>Spermatophyta</taxon>
        <taxon>Magnoliopsida</taxon>
        <taxon>Liliopsida</taxon>
        <taxon>Acoraceae</taxon>
        <taxon>Acorus</taxon>
    </lineage>
</organism>
<proteinExistence type="inferred from homology"/>
<evidence type="ECO:0000256" key="4">
    <source>
        <dbReference type="ARBA" id="ARBA00023125"/>
    </source>
</evidence>